<dbReference type="GO" id="GO:0031145">
    <property type="term" value="P:anaphase-promoting complex-dependent catabolic process"/>
    <property type="evidence" value="ECO:0007669"/>
    <property type="project" value="TreeGrafter"/>
</dbReference>
<dbReference type="GO" id="GO:0005737">
    <property type="term" value="C:cytoplasm"/>
    <property type="evidence" value="ECO:0007669"/>
    <property type="project" value="TreeGrafter"/>
</dbReference>
<sequence>MAASTTEGSSFFQTSNQNTIPKLDAVSQRLEYIIKFSLEKFQFRNAAFLAERLLAHARGPGHTEAEREHAQYLLATCHYRHGRPEMAWAVLEGCTSPRCRFLFAQCCLDLRRYIECSGVLEWLLEDVTLPNCLATGAPLDPNIMFAQFDARTTNILPRSLTTFPRSRTITMDTPAYPSSRYDILQDSNIEASPADSSKNNIFSTQEPIESTKGRSKLLSTALSSNASLPSQVNGPSPIDQEGAERAHQSLATLAESTDRVQLRRGATTNARKQFERTKSSTSLQGLTATGGIGKRTLERSTSASSFATSGLLRGTKGRSHSKIGASFGLKKDLLSNENDDQLREIVAPAMPTPSIDSESWVDDEGLQLLVDVFRILSRALGLFSINKFSEAATEFETLPFEHLQSGWVQCQLGKCKSGLVDYISSAKYFERARELEPSLHNDMEIYSTSLWHLNKESMLSTLAKELKDSNHRSPQAWVALGNAYSLKHDTDQALKCFQRAAQLNDRFAYAHTLSGHEYTDLEEYDKAQSEFRIAMSIEPRNYAAWFGMGLIYDKMGKYDLALIHYKEAHNINPSSSVSLYRVGMTQEKMSRITEALRSFEEAIAIEPTNVAARYNKAKIQTDMGQYKEALEELEAITRLSSDEPQVFVLYGKVLLKMGDKEQALKYLTWALNLDKKSSHTIRDIIEKVDQSTDNEEERYEVKVDTEM</sequence>
<evidence type="ECO:0000256" key="4">
    <source>
        <dbReference type="PROSITE-ProRule" id="PRU00339"/>
    </source>
</evidence>
<evidence type="ECO:0000256" key="2">
    <source>
        <dbReference type="ARBA" id="ARBA00022803"/>
    </source>
</evidence>
<feature type="compositionally biased region" description="Low complexity" evidence="5">
    <location>
        <begin position="216"/>
        <end position="230"/>
    </location>
</feature>
<evidence type="ECO:0000256" key="5">
    <source>
        <dbReference type="SAM" id="MobiDB-lite"/>
    </source>
</evidence>
<dbReference type="AlphaFoldDB" id="A0A9P6MZ78"/>
<dbReference type="Pfam" id="PF00515">
    <property type="entry name" value="TPR_1"/>
    <property type="match status" value="1"/>
</dbReference>
<organism evidence="6 7">
    <name type="scientific">Entomortierella chlamydospora</name>
    <dbReference type="NCBI Taxonomy" id="101097"/>
    <lineage>
        <taxon>Eukaryota</taxon>
        <taxon>Fungi</taxon>
        <taxon>Fungi incertae sedis</taxon>
        <taxon>Mucoromycota</taxon>
        <taxon>Mortierellomycotina</taxon>
        <taxon>Mortierellomycetes</taxon>
        <taxon>Mortierellales</taxon>
        <taxon>Mortierellaceae</taxon>
        <taxon>Entomortierella</taxon>
    </lineage>
</organism>
<feature type="repeat" description="TPR" evidence="4">
    <location>
        <begin position="508"/>
        <end position="541"/>
    </location>
</feature>
<feature type="region of interest" description="Disordered" evidence="5">
    <location>
        <begin position="191"/>
        <end position="246"/>
    </location>
</feature>
<dbReference type="Gene3D" id="1.25.40.10">
    <property type="entry name" value="Tetratricopeptide repeat domain"/>
    <property type="match status" value="4"/>
</dbReference>
<feature type="repeat" description="TPR" evidence="4">
    <location>
        <begin position="644"/>
        <end position="677"/>
    </location>
</feature>
<reference evidence="6" key="1">
    <citation type="journal article" date="2020" name="Fungal Divers.">
        <title>Resolving the Mortierellaceae phylogeny through synthesis of multi-gene phylogenetics and phylogenomics.</title>
        <authorList>
            <person name="Vandepol N."/>
            <person name="Liber J."/>
            <person name="Desiro A."/>
            <person name="Na H."/>
            <person name="Kennedy M."/>
            <person name="Barry K."/>
            <person name="Grigoriev I.V."/>
            <person name="Miller A.N."/>
            <person name="O'Donnell K."/>
            <person name="Stajich J.E."/>
            <person name="Bonito G."/>
        </authorList>
    </citation>
    <scope>NUCLEOTIDE SEQUENCE</scope>
    <source>
        <strain evidence="6">NRRL 2769</strain>
    </source>
</reference>
<dbReference type="PROSITE" id="PS50005">
    <property type="entry name" value="TPR"/>
    <property type="match status" value="5"/>
</dbReference>
<feature type="repeat" description="TPR" evidence="4">
    <location>
        <begin position="576"/>
        <end position="609"/>
    </location>
</feature>
<feature type="region of interest" description="Disordered" evidence="5">
    <location>
        <begin position="269"/>
        <end position="294"/>
    </location>
</feature>
<dbReference type="PROSITE" id="PS50293">
    <property type="entry name" value="TPR_REGION"/>
    <property type="match status" value="1"/>
</dbReference>
<dbReference type="SUPFAM" id="SSF81901">
    <property type="entry name" value="HCP-like"/>
    <property type="match status" value="1"/>
</dbReference>
<feature type="repeat" description="TPR" evidence="4">
    <location>
        <begin position="542"/>
        <end position="575"/>
    </location>
</feature>
<dbReference type="SMART" id="SM00028">
    <property type="entry name" value="TPR"/>
    <property type="match status" value="7"/>
</dbReference>
<dbReference type="GO" id="GO:0007091">
    <property type="term" value="P:metaphase/anaphase transition of mitotic cell cycle"/>
    <property type="evidence" value="ECO:0007669"/>
    <property type="project" value="TreeGrafter"/>
</dbReference>
<feature type="repeat" description="TPR" evidence="4">
    <location>
        <begin position="474"/>
        <end position="507"/>
    </location>
</feature>
<dbReference type="Pfam" id="PF14559">
    <property type="entry name" value="TPR_19"/>
    <property type="match status" value="1"/>
</dbReference>
<comment type="caution">
    <text evidence="6">The sequence shown here is derived from an EMBL/GenBank/DDBJ whole genome shotgun (WGS) entry which is preliminary data.</text>
</comment>
<dbReference type="Pfam" id="PF07719">
    <property type="entry name" value="TPR_2"/>
    <property type="match status" value="1"/>
</dbReference>
<evidence type="ECO:0000313" key="7">
    <source>
        <dbReference type="Proteomes" id="UP000703661"/>
    </source>
</evidence>
<dbReference type="GO" id="GO:0016567">
    <property type="term" value="P:protein ubiquitination"/>
    <property type="evidence" value="ECO:0007669"/>
    <property type="project" value="TreeGrafter"/>
</dbReference>
<feature type="compositionally biased region" description="Polar residues" evidence="5">
    <location>
        <begin position="191"/>
        <end position="208"/>
    </location>
</feature>
<dbReference type="InterPro" id="IPR011990">
    <property type="entry name" value="TPR-like_helical_dom_sf"/>
</dbReference>
<accession>A0A9P6MZ78</accession>
<dbReference type="Pfam" id="PF12895">
    <property type="entry name" value="ANAPC3"/>
    <property type="match status" value="1"/>
</dbReference>
<name>A0A9P6MZ78_9FUNG</name>
<comment type="similarity">
    <text evidence="3">Belongs to the APC3/CDC27 family.</text>
</comment>
<dbReference type="EMBL" id="JAAAID010000291">
    <property type="protein sequence ID" value="KAG0019375.1"/>
    <property type="molecule type" value="Genomic_DNA"/>
</dbReference>
<evidence type="ECO:0000256" key="1">
    <source>
        <dbReference type="ARBA" id="ARBA00022737"/>
    </source>
</evidence>
<keyword evidence="1" id="KW-0677">Repeat</keyword>
<dbReference type="InterPro" id="IPR013105">
    <property type="entry name" value="TPR_2"/>
</dbReference>
<gene>
    <name evidence="6" type="primary">CDC27</name>
    <name evidence="6" type="ORF">BGZ80_005907</name>
</gene>
<dbReference type="PANTHER" id="PTHR12558">
    <property type="entry name" value="CELL DIVISION CYCLE 16,23,27"/>
    <property type="match status" value="1"/>
</dbReference>
<keyword evidence="7" id="KW-1185">Reference proteome</keyword>
<keyword evidence="2 4" id="KW-0802">TPR repeat</keyword>
<protein>
    <submittedName>
        <fullName evidence="6">Anaphase-promoting complex subunit cdc27</fullName>
    </submittedName>
</protein>
<dbReference type="PANTHER" id="PTHR12558:SF13">
    <property type="entry name" value="CELL DIVISION CYCLE PROTEIN 27 HOMOLOG"/>
    <property type="match status" value="1"/>
</dbReference>
<dbReference type="InterPro" id="IPR019734">
    <property type="entry name" value="TPR_rpt"/>
</dbReference>
<dbReference type="GO" id="GO:0005680">
    <property type="term" value="C:anaphase-promoting complex"/>
    <property type="evidence" value="ECO:0007669"/>
    <property type="project" value="UniProtKB-ARBA"/>
</dbReference>
<dbReference type="Proteomes" id="UP000703661">
    <property type="component" value="Unassembled WGS sequence"/>
</dbReference>
<proteinExistence type="inferred from homology"/>
<dbReference type="GO" id="GO:0051301">
    <property type="term" value="P:cell division"/>
    <property type="evidence" value="ECO:0007669"/>
    <property type="project" value="TreeGrafter"/>
</dbReference>
<evidence type="ECO:0000313" key="6">
    <source>
        <dbReference type="EMBL" id="KAG0019375.1"/>
    </source>
</evidence>
<evidence type="ECO:0000256" key="3">
    <source>
        <dbReference type="ARBA" id="ARBA00038210"/>
    </source>
</evidence>